<dbReference type="Proteomes" id="UP000224130">
    <property type="component" value="Unassembled WGS sequence"/>
</dbReference>
<reference evidence="2 3" key="1">
    <citation type="submission" date="2017-10" db="EMBL/GenBank/DDBJ databases">
        <title>Sequencing the genomes of 1000 actinobacteria strains.</title>
        <authorList>
            <person name="Klenk H.-P."/>
        </authorList>
    </citation>
    <scope>NUCLEOTIDE SEQUENCE [LARGE SCALE GENOMIC DNA]</scope>
    <source>
        <strain evidence="2 3">DSM 21863</strain>
    </source>
</reference>
<dbReference type="EMBL" id="PDJJ01000001">
    <property type="protein sequence ID" value="PFG42721.1"/>
    <property type="molecule type" value="Genomic_DNA"/>
</dbReference>
<name>A0A2A9EW25_9MICO</name>
<dbReference type="AlphaFoldDB" id="A0A2A9EW25"/>
<evidence type="ECO:0000256" key="1">
    <source>
        <dbReference type="SAM" id="MobiDB-lite"/>
    </source>
</evidence>
<comment type="caution">
    <text evidence="2">The sequence shown here is derived from an EMBL/GenBank/DDBJ whole genome shotgun (WGS) entry which is preliminary data.</text>
</comment>
<keyword evidence="3" id="KW-1185">Reference proteome</keyword>
<evidence type="ECO:0000313" key="3">
    <source>
        <dbReference type="Proteomes" id="UP000224130"/>
    </source>
</evidence>
<evidence type="ECO:0000313" key="2">
    <source>
        <dbReference type="EMBL" id="PFG42721.1"/>
    </source>
</evidence>
<feature type="compositionally biased region" description="Basic and acidic residues" evidence="1">
    <location>
        <begin position="37"/>
        <end position="51"/>
    </location>
</feature>
<sequence>MDVRATDAGVSLTRAYEAAGPLQRKKLLAKLDGLTNPRERHSSRSARRRLEREIKREEAEAEWMADSLRGAPPVSQDVIDLLVRQEEVRHIEVSHLRLHEWERKSPIHGETF</sequence>
<accession>A0A2A9EW25</accession>
<organism evidence="2 3">
    <name type="scientific">Isoptericola jiangsuensis</name>
    <dbReference type="NCBI Taxonomy" id="548579"/>
    <lineage>
        <taxon>Bacteria</taxon>
        <taxon>Bacillati</taxon>
        <taxon>Actinomycetota</taxon>
        <taxon>Actinomycetes</taxon>
        <taxon>Micrococcales</taxon>
        <taxon>Promicromonosporaceae</taxon>
        <taxon>Isoptericola</taxon>
    </lineage>
</organism>
<gene>
    <name evidence="2" type="ORF">ATJ88_1391</name>
</gene>
<protein>
    <submittedName>
        <fullName evidence="2">Uncharacterized protein</fullName>
    </submittedName>
</protein>
<proteinExistence type="predicted"/>
<feature type="region of interest" description="Disordered" evidence="1">
    <location>
        <begin position="29"/>
        <end position="51"/>
    </location>
</feature>